<evidence type="ECO:0000256" key="7">
    <source>
        <dbReference type="ARBA" id="ARBA00022771"/>
    </source>
</evidence>
<dbReference type="AlphaFoldDB" id="A0A2M7ANE6"/>
<dbReference type="InterPro" id="IPR050219">
    <property type="entry name" value="DnaG_primase"/>
</dbReference>
<evidence type="ECO:0000259" key="16">
    <source>
        <dbReference type="PROSITE" id="PS50880"/>
    </source>
</evidence>
<dbReference type="PANTHER" id="PTHR30313:SF2">
    <property type="entry name" value="DNA PRIMASE"/>
    <property type="match status" value="1"/>
</dbReference>
<keyword evidence="4 12" id="KW-0548">Nucleotidyltransferase</keyword>
<evidence type="ECO:0000256" key="5">
    <source>
        <dbReference type="ARBA" id="ARBA00022705"/>
    </source>
</evidence>
<dbReference type="SMART" id="SM00400">
    <property type="entry name" value="ZnF_CHCC"/>
    <property type="match status" value="1"/>
</dbReference>
<dbReference type="PANTHER" id="PTHR30313">
    <property type="entry name" value="DNA PRIMASE"/>
    <property type="match status" value="1"/>
</dbReference>
<dbReference type="FunFam" id="3.40.1360.10:FF:000002">
    <property type="entry name" value="DNA primase"/>
    <property type="match status" value="1"/>
</dbReference>
<dbReference type="InterPro" id="IPR013264">
    <property type="entry name" value="DNAG_N"/>
</dbReference>
<comment type="catalytic activity">
    <reaction evidence="12">
        <text>ssDNA + n NTP = ssDNA/pppN(pN)n-1 hybrid + (n-1) diphosphate.</text>
        <dbReference type="EC" id="2.7.7.101"/>
    </reaction>
</comment>
<dbReference type="Gene3D" id="3.90.980.10">
    <property type="entry name" value="DNA primase, catalytic core, N-terminal domain"/>
    <property type="match status" value="1"/>
</dbReference>
<evidence type="ECO:0000256" key="10">
    <source>
        <dbReference type="ARBA" id="ARBA00023125"/>
    </source>
</evidence>
<dbReference type="GO" id="GO:0006269">
    <property type="term" value="P:DNA replication, synthesis of primer"/>
    <property type="evidence" value="ECO:0007669"/>
    <property type="project" value="UniProtKB-UniRule"/>
</dbReference>
<organism evidence="17 18">
    <name type="scientific">candidate division WWE3 bacterium CG06_land_8_20_14_3_00_42_16</name>
    <dbReference type="NCBI Taxonomy" id="1975083"/>
    <lineage>
        <taxon>Bacteria</taxon>
        <taxon>Katanobacteria</taxon>
    </lineage>
</organism>
<sequence>MLLIKADIIWERELEISRGQNMDQLEEIKSKLDIAEFIGSYITLKKAGRNFKALCPFHPEKTPSFVVSPERQIWHCFGCSAGGDIFGFLMKYENLEFVEALKILAQKAGVQLKSEYQEAAHSKKDTLLAINLLAAEFFHYILLNEPIGKRALEYLVRRGLGSETVKLFKLGYAPQSWDALGRFLKHKGYASKDSIDSGLLIGKPGGSGFYDRFRGRLMFPIFSARGDAVGFSGRILTENKDQPKYVNTPETAVFSKGQVLYGLNLARESIKKKNEAILVEGNMDVISSYQAGVQNVVAPLGSALTLEQVRALKRYSDQIAICFDADRAGKEAARRGIEIAEQAGMSIKVVQIQEAKDPDELIRKDAELWTKAILSSVPIYDFLLHLIFEKYESAEPLYRRKKIGQEAIALLGTISDKLIQAHYMKILAEKLNLTEEVILEAIQKQKITKPQAQTVQDIIRQKSDYQERKKLLQEYLLSLLLKLGSYSMLDETLVDELSFQDEILGAIWDQFKMDAKEQFNIQRFCGKLKPEVVTKIDDLYLKDWGTPEEIFGQEVKIAVLEIEKIDLQDQLKHLSQKIGEAEKKEDEKELEVLTRQFAQLSKRLVNL</sequence>
<keyword evidence="1 12" id="KW-0240">DNA-directed RNA polymerase</keyword>
<proteinExistence type="inferred from homology"/>
<dbReference type="Proteomes" id="UP000229916">
    <property type="component" value="Unassembled WGS sequence"/>
</dbReference>
<gene>
    <name evidence="12" type="primary">dnaG</name>
    <name evidence="17" type="ORF">COS81_02255</name>
</gene>
<dbReference type="HAMAP" id="MF_00974">
    <property type="entry name" value="DNA_primase_DnaG"/>
    <property type="match status" value="1"/>
</dbReference>
<evidence type="ECO:0000256" key="1">
    <source>
        <dbReference type="ARBA" id="ARBA00022478"/>
    </source>
</evidence>
<evidence type="ECO:0000256" key="15">
    <source>
        <dbReference type="SAM" id="Coils"/>
    </source>
</evidence>
<dbReference type="Gene3D" id="3.40.1360.10">
    <property type="match status" value="1"/>
</dbReference>
<dbReference type="InterPro" id="IPR034151">
    <property type="entry name" value="TOPRIM_DnaG_bac"/>
</dbReference>
<dbReference type="SMART" id="SM00493">
    <property type="entry name" value="TOPRIM"/>
    <property type="match status" value="1"/>
</dbReference>
<dbReference type="GO" id="GO:0000428">
    <property type="term" value="C:DNA-directed RNA polymerase complex"/>
    <property type="evidence" value="ECO:0007669"/>
    <property type="project" value="UniProtKB-KW"/>
</dbReference>
<keyword evidence="10 12" id="KW-0238">DNA-binding</keyword>
<feature type="zinc finger region" description="CHC2-type" evidence="12 14">
    <location>
        <begin position="55"/>
        <end position="79"/>
    </location>
</feature>
<dbReference type="SUPFAM" id="SSF57783">
    <property type="entry name" value="Zinc beta-ribbon"/>
    <property type="match status" value="1"/>
</dbReference>
<comment type="subunit">
    <text evidence="12">Monomer. Interacts with DnaB.</text>
</comment>
<accession>A0A2M7ANE6</accession>
<comment type="cofactor">
    <cofactor evidence="12 13 14">
        <name>Zn(2+)</name>
        <dbReference type="ChEBI" id="CHEBI:29105"/>
    </cofactor>
    <text evidence="12 13 14">Binds 1 zinc ion per monomer.</text>
</comment>
<evidence type="ECO:0000256" key="14">
    <source>
        <dbReference type="PIRSR" id="PIRSR002811-1"/>
    </source>
</evidence>
<evidence type="ECO:0000256" key="6">
    <source>
        <dbReference type="ARBA" id="ARBA00022723"/>
    </source>
</evidence>
<keyword evidence="3 12" id="KW-0808">Transferase</keyword>
<comment type="similarity">
    <text evidence="12 13">Belongs to the DnaG primase family.</text>
</comment>
<dbReference type="EMBL" id="PEWD01000046">
    <property type="protein sequence ID" value="PIU68892.1"/>
    <property type="molecule type" value="Genomic_DNA"/>
</dbReference>
<feature type="coiled-coil region" evidence="15">
    <location>
        <begin position="557"/>
        <end position="603"/>
    </location>
</feature>
<keyword evidence="11 12" id="KW-0804">Transcription</keyword>
<dbReference type="InterPro" id="IPR037068">
    <property type="entry name" value="DNA_primase_core_N_sf"/>
</dbReference>
<keyword evidence="15" id="KW-0175">Coiled coil</keyword>
<comment type="function">
    <text evidence="12 13">RNA polymerase that catalyzes the synthesis of short RNA molecules used as primers for DNA polymerase during DNA replication.</text>
</comment>
<evidence type="ECO:0000256" key="9">
    <source>
        <dbReference type="ARBA" id="ARBA00022842"/>
    </source>
</evidence>
<dbReference type="NCBIfam" id="TIGR01391">
    <property type="entry name" value="dnaG"/>
    <property type="match status" value="1"/>
</dbReference>
<dbReference type="Pfam" id="PF13155">
    <property type="entry name" value="Toprim_2"/>
    <property type="match status" value="1"/>
</dbReference>
<evidence type="ECO:0000256" key="11">
    <source>
        <dbReference type="ARBA" id="ARBA00023163"/>
    </source>
</evidence>
<evidence type="ECO:0000313" key="17">
    <source>
        <dbReference type="EMBL" id="PIU68892.1"/>
    </source>
</evidence>
<evidence type="ECO:0000313" key="18">
    <source>
        <dbReference type="Proteomes" id="UP000229916"/>
    </source>
</evidence>
<keyword evidence="2 12" id="KW-0639">Primosome</keyword>
<dbReference type="InterPro" id="IPR006171">
    <property type="entry name" value="TOPRIM_dom"/>
</dbReference>
<dbReference type="GO" id="GO:0003677">
    <property type="term" value="F:DNA binding"/>
    <property type="evidence" value="ECO:0007669"/>
    <property type="project" value="UniProtKB-KW"/>
</dbReference>
<dbReference type="InterPro" id="IPR002694">
    <property type="entry name" value="Znf_CHC2"/>
</dbReference>
<dbReference type="CDD" id="cd03364">
    <property type="entry name" value="TOPRIM_DnaG_primases"/>
    <property type="match status" value="1"/>
</dbReference>
<evidence type="ECO:0000256" key="2">
    <source>
        <dbReference type="ARBA" id="ARBA00022515"/>
    </source>
</evidence>
<name>A0A2M7ANE6_UNCKA</name>
<keyword evidence="7 12" id="KW-0863">Zinc-finger</keyword>
<dbReference type="Pfam" id="PF08275">
    <property type="entry name" value="DNAG_N"/>
    <property type="match status" value="1"/>
</dbReference>
<reference evidence="18" key="1">
    <citation type="submission" date="2017-09" db="EMBL/GenBank/DDBJ databases">
        <title>Depth-based differentiation of microbial function through sediment-hosted aquifers and enrichment of novel symbionts in the deep terrestrial subsurface.</title>
        <authorList>
            <person name="Probst A.J."/>
            <person name="Ladd B."/>
            <person name="Jarett J.K."/>
            <person name="Geller-Mcgrath D.E."/>
            <person name="Sieber C.M.K."/>
            <person name="Emerson J.B."/>
            <person name="Anantharaman K."/>
            <person name="Thomas B.C."/>
            <person name="Malmstrom R."/>
            <person name="Stieglmeier M."/>
            <person name="Klingl A."/>
            <person name="Woyke T."/>
            <person name="Ryan C.M."/>
            <person name="Banfield J.F."/>
        </authorList>
    </citation>
    <scope>NUCLEOTIDE SEQUENCE [LARGE SCALE GENOMIC DNA]</scope>
</reference>
<dbReference type="PROSITE" id="PS50880">
    <property type="entry name" value="TOPRIM"/>
    <property type="match status" value="1"/>
</dbReference>
<keyword evidence="9" id="KW-0460">Magnesium</keyword>
<dbReference type="InterPro" id="IPR036977">
    <property type="entry name" value="DNA_primase_Znf_CHC2"/>
</dbReference>
<dbReference type="GO" id="GO:0008270">
    <property type="term" value="F:zinc ion binding"/>
    <property type="evidence" value="ECO:0007669"/>
    <property type="project" value="UniProtKB-UniRule"/>
</dbReference>
<protein>
    <recommendedName>
        <fullName evidence="12 13">DNA primase</fullName>
        <ecNumber evidence="12">2.7.7.101</ecNumber>
    </recommendedName>
</protein>
<dbReference type="GO" id="GO:0005737">
    <property type="term" value="C:cytoplasm"/>
    <property type="evidence" value="ECO:0007669"/>
    <property type="project" value="TreeGrafter"/>
</dbReference>
<dbReference type="Pfam" id="PF01807">
    <property type="entry name" value="Zn_ribbon_DnaG"/>
    <property type="match status" value="1"/>
</dbReference>
<keyword evidence="6 12" id="KW-0479">Metal-binding</keyword>
<dbReference type="GO" id="GO:1990077">
    <property type="term" value="C:primosome complex"/>
    <property type="evidence" value="ECO:0007669"/>
    <property type="project" value="UniProtKB-KW"/>
</dbReference>
<dbReference type="GO" id="GO:0003899">
    <property type="term" value="F:DNA-directed RNA polymerase activity"/>
    <property type="evidence" value="ECO:0007669"/>
    <property type="project" value="UniProtKB-UniRule"/>
</dbReference>
<evidence type="ECO:0000256" key="12">
    <source>
        <dbReference type="HAMAP-Rule" id="MF_00974"/>
    </source>
</evidence>
<evidence type="ECO:0000256" key="4">
    <source>
        <dbReference type="ARBA" id="ARBA00022695"/>
    </source>
</evidence>
<dbReference type="PIRSF" id="PIRSF002811">
    <property type="entry name" value="DnaG"/>
    <property type="match status" value="1"/>
</dbReference>
<dbReference type="InterPro" id="IPR006295">
    <property type="entry name" value="DNA_primase_DnaG"/>
</dbReference>
<evidence type="ECO:0000256" key="3">
    <source>
        <dbReference type="ARBA" id="ARBA00022679"/>
    </source>
</evidence>
<comment type="domain">
    <text evidence="12">Contains an N-terminal zinc-binding domain, a central core domain that contains the primase activity, and a C-terminal DnaB-binding domain.</text>
</comment>
<evidence type="ECO:0000256" key="8">
    <source>
        <dbReference type="ARBA" id="ARBA00022833"/>
    </source>
</evidence>
<keyword evidence="5 12" id="KW-0235">DNA replication</keyword>
<feature type="domain" description="Toprim" evidence="16">
    <location>
        <begin position="274"/>
        <end position="355"/>
    </location>
</feature>
<evidence type="ECO:0000256" key="13">
    <source>
        <dbReference type="PIRNR" id="PIRNR002811"/>
    </source>
</evidence>
<dbReference type="EC" id="2.7.7.101" evidence="12"/>
<dbReference type="FunFam" id="3.90.580.10:FF:000001">
    <property type="entry name" value="DNA primase"/>
    <property type="match status" value="1"/>
</dbReference>
<dbReference type="SUPFAM" id="SSF56731">
    <property type="entry name" value="DNA primase core"/>
    <property type="match status" value="1"/>
</dbReference>
<dbReference type="InterPro" id="IPR030846">
    <property type="entry name" value="DnaG_bac"/>
</dbReference>
<comment type="caution">
    <text evidence="17">The sequence shown here is derived from an EMBL/GenBank/DDBJ whole genome shotgun (WGS) entry which is preliminary data.</text>
</comment>
<keyword evidence="8 12" id="KW-0862">Zinc</keyword>
<dbReference type="Gene3D" id="3.90.580.10">
    <property type="entry name" value="Zinc finger, CHC2-type domain"/>
    <property type="match status" value="1"/>
</dbReference>